<dbReference type="InterPro" id="IPR026082">
    <property type="entry name" value="ABCA"/>
</dbReference>
<sequence length="191" mass="21609">MDENNLNEDEPTTGMDPKKLEDFMEFYRHCEGRKISYPYSHRYGNGYTLTLRVANAPSKMEDVRRFIESTFGSSACLQEQHLNQMEYQLAPSLSLAFVFQELEQARDRLSIEDYSVSQTTLDQVFISFAKMQADVTEGVPTESIAHQIVRNKRGKRIKGGSENGAAMMGDIELLVQHSYASGANQSPAHML</sequence>
<dbReference type="GO" id="GO:0140359">
    <property type="term" value="F:ABC-type transporter activity"/>
    <property type="evidence" value="ECO:0007669"/>
    <property type="project" value="InterPro"/>
</dbReference>
<accession>A0AAV4RY51</accession>
<keyword evidence="3" id="KW-1185">Reference proteome</keyword>
<protein>
    <submittedName>
        <fullName evidence="2">Phospholipid-transporting ATPase ABCA1</fullName>
    </submittedName>
</protein>
<dbReference type="AlphaFoldDB" id="A0AAV4RY51"/>
<gene>
    <name evidence="2" type="primary">Abca1</name>
    <name evidence="2" type="ORF">CEXT_233811</name>
</gene>
<dbReference type="Proteomes" id="UP001054945">
    <property type="component" value="Unassembled WGS sequence"/>
</dbReference>
<organism evidence="2 3">
    <name type="scientific">Caerostris extrusa</name>
    <name type="common">Bark spider</name>
    <name type="synonym">Caerostris bankana</name>
    <dbReference type="NCBI Taxonomy" id="172846"/>
    <lineage>
        <taxon>Eukaryota</taxon>
        <taxon>Metazoa</taxon>
        <taxon>Ecdysozoa</taxon>
        <taxon>Arthropoda</taxon>
        <taxon>Chelicerata</taxon>
        <taxon>Arachnida</taxon>
        <taxon>Araneae</taxon>
        <taxon>Araneomorphae</taxon>
        <taxon>Entelegynae</taxon>
        <taxon>Araneoidea</taxon>
        <taxon>Araneidae</taxon>
        <taxon>Caerostris</taxon>
    </lineage>
</organism>
<dbReference type="InterPro" id="IPR056264">
    <property type="entry name" value="R2_ABCA1-4-like"/>
</dbReference>
<dbReference type="PANTHER" id="PTHR19229">
    <property type="entry name" value="ATP-BINDING CASSETTE TRANSPORTER SUBFAMILY A ABCA"/>
    <property type="match status" value="1"/>
</dbReference>
<proteinExistence type="predicted"/>
<reference evidence="2 3" key="1">
    <citation type="submission" date="2021-06" db="EMBL/GenBank/DDBJ databases">
        <title>Caerostris extrusa draft genome.</title>
        <authorList>
            <person name="Kono N."/>
            <person name="Arakawa K."/>
        </authorList>
    </citation>
    <scope>NUCLEOTIDE SEQUENCE [LARGE SCALE GENOMIC DNA]</scope>
</reference>
<dbReference type="GO" id="GO:0005319">
    <property type="term" value="F:lipid transporter activity"/>
    <property type="evidence" value="ECO:0007669"/>
    <property type="project" value="TreeGrafter"/>
</dbReference>
<dbReference type="Pfam" id="PF23321">
    <property type="entry name" value="R1_ABCA1"/>
    <property type="match status" value="1"/>
</dbReference>
<evidence type="ECO:0000313" key="3">
    <source>
        <dbReference type="Proteomes" id="UP001054945"/>
    </source>
</evidence>
<feature type="domain" description="ABCA1-4-like C-terminal R2 regulatory" evidence="1">
    <location>
        <begin position="44"/>
        <end position="118"/>
    </location>
</feature>
<evidence type="ECO:0000313" key="2">
    <source>
        <dbReference type="EMBL" id="GIY25412.1"/>
    </source>
</evidence>
<dbReference type="GO" id="GO:0016020">
    <property type="term" value="C:membrane"/>
    <property type="evidence" value="ECO:0007669"/>
    <property type="project" value="InterPro"/>
</dbReference>
<evidence type="ECO:0000259" key="1">
    <source>
        <dbReference type="Pfam" id="PF23321"/>
    </source>
</evidence>
<name>A0AAV4RY51_CAEEX</name>
<comment type="caution">
    <text evidence="2">The sequence shown here is derived from an EMBL/GenBank/DDBJ whole genome shotgun (WGS) entry which is preliminary data.</text>
</comment>
<dbReference type="PANTHER" id="PTHR19229:SF185">
    <property type="entry name" value="ABC TRANSPORTER DOMAIN-CONTAINING PROTEIN"/>
    <property type="match status" value="1"/>
</dbReference>
<dbReference type="EMBL" id="BPLR01008538">
    <property type="protein sequence ID" value="GIY25412.1"/>
    <property type="molecule type" value="Genomic_DNA"/>
</dbReference>